<dbReference type="RefSeq" id="WP_345688047.1">
    <property type="nucleotide sequence ID" value="NZ_BAABIT010000001.1"/>
</dbReference>
<protein>
    <submittedName>
        <fullName evidence="2">Uncharacterized protein</fullName>
    </submittedName>
</protein>
<keyword evidence="3" id="KW-1185">Reference proteome</keyword>
<name>A0ABV9XCR9_9ACTN</name>
<comment type="caution">
    <text evidence="2">The sequence shown here is derived from an EMBL/GenBank/DDBJ whole genome shotgun (WGS) entry which is preliminary data.</text>
</comment>
<sequence length="54" mass="5969">MTKPRTKNTVAEEPKPAAPGVPGGKLPAHTVERRPRRDPGERPVRTIRVRSLFG</sequence>
<dbReference type="Proteomes" id="UP001595829">
    <property type="component" value="Unassembled WGS sequence"/>
</dbReference>
<accession>A0ABV9XCR9</accession>
<evidence type="ECO:0000256" key="1">
    <source>
        <dbReference type="SAM" id="MobiDB-lite"/>
    </source>
</evidence>
<organism evidence="2 3">
    <name type="scientific">Streptomyces coeruleoprunus</name>
    <dbReference type="NCBI Taxonomy" id="285563"/>
    <lineage>
        <taxon>Bacteria</taxon>
        <taxon>Bacillati</taxon>
        <taxon>Actinomycetota</taxon>
        <taxon>Actinomycetes</taxon>
        <taxon>Kitasatosporales</taxon>
        <taxon>Streptomycetaceae</taxon>
        <taxon>Streptomyces</taxon>
    </lineage>
</organism>
<gene>
    <name evidence="2" type="ORF">ACFPM3_14030</name>
</gene>
<reference evidence="3" key="1">
    <citation type="journal article" date="2019" name="Int. J. Syst. Evol. Microbiol.">
        <title>The Global Catalogue of Microorganisms (GCM) 10K type strain sequencing project: providing services to taxonomists for standard genome sequencing and annotation.</title>
        <authorList>
            <consortium name="The Broad Institute Genomics Platform"/>
            <consortium name="The Broad Institute Genome Sequencing Center for Infectious Disease"/>
            <person name="Wu L."/>
            <person name="Ma J."/>
        </authorList>
    </citation>
    <scope>NUCLEOTIDE SEQUENCE [LARGE SCALE GENOMIC DNA]</scope>
    <source>
        <strain evidence="3">CGMCC 4.1648</strain>
    </source>
</reference>
<evidence type="ECO:0000313" key="2">
    <source>
        <dbReference type="EMBL" id="MFC5023254.1"/>
    </source>
</evidence>
<feature type="region of interest" description="Disordered" evidence="1">
    <location>
        <begin position="1"/>
        <end position="54"/>
    </location>
</feature>
<feature type="compositionally biased region" description="Basic and acidic residues" evidence="1">
    <location>
        <begin position="30"/>
        <end position="44"/>
    </location>
</feature>
<proteinExistence type="predicted"/>
<dbReference type="EMBL" id="JBHSJD010000008">
    <property type="protein sequence ID" value="MFC5023254.1"/>
    <property type="molecule type" value="Genomic_DNA"/>
</dbReference>
<evidence type="ECO:0000313" key="3">
    <source>
        <dbReference type="Proteomes" id="UP001595829"/>
    </source>
</evidence>